<dbReference type="PROSITE" id="PS51257">
    <property type="entry name" value="PROKAR_LIPOPROTEIN"/>
    <property type="match status" value="1"/>
</dbReference>
<comment type="caution">
    <text evidence="2">The sequence shown here is derived from an EMBL/GenBank/DDBJ whole genome shotgun (WGS) entry which is preliminary data.</text>
</comment>
<reference evidence="2 3" key="1">
    <citation type="submission" date="2016-11" db="EMBL/GenBank/DDBJ databases">
        <title>Study of marine rhodopsin-containing bacteria.</title>
        <authorList>
            <person name="Yoshizawa S."/>
            <person name="Kumagai Y."/>
            <person name="Kogure K."/>
        </authorList>
    </citation>
    <scope>NUCLEOTIDE SEQUENCE [LARGE SCALE GENOMIC DNA]</scope>
    <source>
        <strain evidence="2 3">SG-29</strain>
    </source>
</reference>
<dbReference type="EMBL" id="MQWB01000001">
    <property type="protein sequence ID" value="OZC04456.1"/>
    <property type="molecule type" value="Genomic_DNA"/>
</dbReference>
<dbReference type="RefSeq" id="WP_094550941.1">
    <property type="nucleotide sequence ID" value="NZ_MQWB01000001.1"/>
</dbReference>
<feature type="chain" id="PRO_5012062367" description="Anaphase-promoting complex subunit 4 WD40 domain-containing protein" evidence="1">
    <location>
        <begin position="20"/>
        <end position="313"/>
    </location>
</feature>
<gene>
    <name evidence="2" type="ORF">BSZ36_16590</name>
</gene>
<dbReference type="InParanoid" id="A0A259U386"/>
<evidence type="ECO:0000313" key="2">
    <source>
        <dbReference type="EMBL" id="OZC04456.1"/>
    </source>
</evidence>
<feature type="signal peptide" evidence="1">
    <location>
        <begin position="1"/>
        <end position="19"/>
    </location>
</feature>
<keyword evidence="1" id="KW-0732">Signal</keyword>
<evidence type="ECO:0000313" key="3">
    <source>
        <dbReference type="Proteomes" id="UP000216446"/>
    </source>
</evidence>
<name>A0A259U386_9BACT</name>
<keyword evidence="3" id="KW-1185">Reference proteome</keyword>
<evidence type="ECO:0000256" key="1">
    <source>
        <dbReference type="SAM" id="SignalP"/>
    </source>
</evidence>
<dbReference type="InterPro" id="IPR015943">
    <property type="entry name" value="WD40/YVTN_repeat-like_dom_sf"/>
</dbReference>
<dbReference type="SUPFAM" id="SSF50969">
    <property type="entry name" value="YVTN repeat-like/Quinoprotein amine dehydrogenase"/>
    <property type="match status" value="1"/>
</dbReference>
<dbReference type="Gene3D" id="2.130.10.10">
    <property type="entry name" value="YVTN repeat-like/Quinoprotein amine dehydrogenase"/>
    <property type="match status" value="1"/>
</dbReference>
<dbReference type="InterPro" id="IPR011044">
    <property type="entry name" value="Quino_amine_DH_bsu"/>
</dbReference>
<accession>A0A259U386</accession>
<dbReference type="Proteomes" id="UP000216446">
    <property type="component" value="Unassembled WGS sequence"/>
</dbReference>
<protein>
    <recommendedName>
        <fullName evidence="4">Anaphase-promoting complex subunit 4 WD40 domain-containing protein</fullName>
    </recommendedName>
</protein>
<proteinExistence type="predicted"/>
<sequence length="313" mass="32672">MRRLALLPLAALAACSSFSSPCENINAAQDEPAFRTCAFAGSVDEDGAFTREDGAPVAFSAPAPAVTEGAFPDGSEIRDDMWVASGEAPPPPLDSSRWVSTSALAPEANRFALAMRTDGTVRVRSSSGQPLAIVRVAEGEDAIAARKGVAGWPNRATFLAFSPDGATLYGTDAQGNVTGWDAASGEALWSGTAPLDHDGRDGRAVRPDEIRQLAVSDDGARVAVATTAGAFVWDAASGERLASWAIPRTKTSVVGVGFAPGGDHVAVMSSGRYVPPTVRYSSFDENGERTGMAERADFEGYQRAPTVFLMAMP</sequence>
<evidence type="ECO:0008006" key="4">
    <source>
        <dbReference type="Google" id="ProtNLM"/>
    </source>
</evidence>
<dbReference type="AlphaFoldDB" id="A0A259U386"/>
<dbReference type="OrthoDB" id="277950at2"/>
<organism evidence="2 3">
    <name type="scientific">Rubricoccus marinus</name>
    <dbReference type="NCBI Taxonomy" id="716817"/>
    <lineage>
        <taxon>Bacteria</taxon>
        <taxon>Pseudomonadati</taxon>
        <taxon>Rhodothermota</taxon>
        <taxon>Rhodothermia</taxon>
        <taxon>Rhodothermales</taxon>
        <taxon>Rubricoccaceae</taxon>
        <taxon>Rubricoccus</taxon>
    </lineage>
</organism>